<keyword evidence="2" id="KW-0812">Transmembrane</keyword>
<proteinExistence type="predicted"/>
<sequence length="2311" mass="236470">MVALLVALVTVPMTTVPAAAADPQYLALTKTVSQAELAPGDSYTYRVQVTCSEASCLDAVLVDTMGDLAGHTLTGVTFKASQPALTYAATWTSAGVTSATAPTTIAADTQLRVAFTQPTVSPTGTGIQAGLTFTVDMTVKVPTDLAPGTDVTLDNDATVTASNSAPADDSATVHVVVPIVVDVATTKTWSPASQAFDEGGASAIAISTTNASNARVDRLVLQEPAAAPDGASALPATNPFRLVDLDGLASSAVPAQCSTVRVDAYVLAGGAWRWVLGDPDDGVALPAGVAAADVAGVRITCEGDLPVGARLALDLDVTQRATDRVSGTDLSTATHSVTNVVSGTAALAGHAPVTRSAQAPYQVVPARLGTQITKDFSPQRVSAGQSSTLSLVAAQTSDVAVAELRVADLGFFGVDPSFGGFATAPQWPTGATAASVVYHLSDGGTQEVGLARGEVPAGPSTPGAVHVTGFEVVFTGVIAPNADPARLEVAVGTVERTTGAPASFDNTATVTVTAPNGTTATGTDTARLTELPASIGVDLVKTVRPGTAVRPGDRAVVELETDLRVSSSYVTADELTVTDAWDGAATGFWNAFDLEAVAPTQVPSGVAVEVQVQTAVGTWVTVATEPARGATWLLELDAAALTGALPPGVDLRDVTGVRFAFTDADGFEENVTVVPYLVTTARGTLRTGGPLATGQTALTNAAAAQGSGETDGGTPVTGGADAGDDGVVEPTPPGVGDVSVDKRWSSATVAAQSGQQRSTTLTWRSRTGLSAVAISDPAAPAAVADTVFDAFDLVRVRPVATSSTPFSNGWYLRYDRVTAVELFLPDGAGGFAWATVAPPAGGWTSSTGFVGLTLSAQQRADARGVRVVLEEDTAAREAARELGAAFDPFAPAPGTGVAAASTDRAFVLDWQVRQVRRSAQEWVTGTTDFGTGEPGVVRNTVEARGTRLAGGPDAVGTDHDDIVVTDAVPLVVIAKSVTPTTPLYVPRPDTVDAGSWPVRTFTITARNDSVAKASYVRVTDPACSDFDVQQGCALAQATADPFAATVDWLAPGSAPSMFDRFDLTRVQLAASVPAEVDLTRSVAWLLRYDGTGYTSESTTAAALVAMTPAQLADVVGVSVTFQGTDPATTGGTISRDDVLTLTLTTRLRTHLRSSGEVQQLAAGRSVDVENHAYAQSYDPVLAPTALAAGTDDAHVPLTGGDIDVLANKSISPATLTAPRRAEPLTVTLGATQATSTLAPAEVRLRDDVDGSPDFWDRFDLVGLGAISLPAGADRVRVDVLGPFGADGVRTWVSGTAATPGTVQLPVSGADLARVQGIRFTFLRADGGFFSRAIPAPGWTASAAFTVRLRDETREDGTAIAIDTPAAPVQNTVVVQSDRLTGEVSEERSRSAVVTLSEGTHRLAVSKLANEGDRTVDVGTAVPWDLRFTNTGTGYLTVTELRDQLPPSLVWTGEAAPVVTTDDDGQMSDDVTVDRDGSDLVLTWPQDGRTLDPGESVTVRLMLELQPGLAESDRATNTMTVTTAQPLDACTPLDPTRPVTGAWAQDPTTCGATDHVSPRGGPNLFTVKGVRGSVPGAATAAGQECAPLVHATGGDYYRTPCIARSQVGGTDDWVLRVVNGGTTSVEDLTVFDPLAAPDDAMIISGASRGSAFRPQLVAESLHVTAPAGATVVTEVTTTAASCRGTWTGLPTSPVCEQNGEQWAAVGPTTPWDSVTGLRVRVDLRTTPAGALLSGQFVDVTFSSTNVLADADADADSLDGVPAGPAADDVVAWNQFGVKYRDLGATGWKTIAPAKMGVEVLTGPLEVRKAVTGPAAAFAPTSFTANVVCTLDGTRLDLGADAELTLDDATGYLARIDGLPVGTECDVTESGAPGDAGEAERTGPVHVVIAAPAAAQDDVPTDQVATLTNTYLYSGLSVTKRLDTAATAGVDGPFSFTLSCTVAVTGETVLFDGAPELRFDVRAGQTFTTPPGTIPARATCGLRETERGGAERVVVVGDGVVETTDGQATVVVGVVPGEVTVTNGFDAGVLEVRKVVDGDGAAQLGAGPFGFSAVCTSRGVTVLDEEFTLRAGESRTFGTYPVGTACTVQETSDGGATRVTTSPADGLVRIDAPASGEAVSTAVVTVTNTFDVTSLDVVKEIAGDPTADGAAGPFVVELACTWRDAELAVPGGAERVLRAPTLRARYTGLPVGASCVLTETETGGAERTTWTVTVDGTGEITGAGVRVSVDGLATTTAPGQAVVRLVNHFAGNPPVDPPVDPPVGPPADPDGPSGELPLTGLELAGALGALVALLVAGVGLVLISRTRRRPGRR</sequence>
<organism evidence="5 6">
    <name type="scientific">Cellulomonas gilvus (strain ATCC 13127 / NRRL B-14078)</name>
    <name type="common">Cellvibrio gilvus</name>
    <dbReference type="NCBI Taxonomy" id="593907"/>
    <lineage>
        <taxon>Bacteria</taxon>
        <taxon>Bacillati</taxon>
        <taxon>Actinomycetota</taxon>
        <taxon>Actinomycetes</taxon>
        <taxon>Micrococcales</taxon>
        <taxon>Cellulomonadaceae</taxon>
        <taxon>Cellulomonas</taxon>
    </lineage>
</organism>
<dbReference type="EMBL" id="CP002665">
    <property type="protein sequence ID" value="AEI10597.1"/>
    <property type="molecule type" value="Genomic_DNA"/>
</dbReference>
<dbReference type="KEGG" id="cga:Celgi_0065"/>
<reference evidence="6" key="1">
    <citation type="submission" date="2011-04" db="EMBL/GenBank/DDBJ databases">
        <title>Complete sequence of Cellvibrio gilvus ATCC 13127.</title>
        <authorList>
            <person name="Lucas S."/>
            <person name="Han J."/>
            <person name="Lapidus A."/>
            <person name="Cheng J.-F."/>
            <person name="Goodwin L."/>
            <person name="Pitluck S."/>
            <person name="Peters L."/>
            <person name="Munk A."/>
            <person name="Detter J.C."/>
            <person name="Han C."/>
            <person name="Tapia R."/>
            <person name="Land M."/>
            <person name="Hauser L."/>
            <person name="Kyrpides N."/>
            <person name="Ivanova N."/>
            <person name="Ovchinnikova G."/>
            <person name="Pagani I."/>
            <person name="Mead D."/>
            <person name="Brumm P."/>
            <person name="Woyke T."/>
        </authorList>
    </citation>
    <scope>NUCLEOTIDE SEQUENCE [LARGE SCALE GENOMIC DNA]</scope>
    <source>
        <strain evidence="6">ATCC 13127 / NRRL B-14078</strain>
    </source>
</reference>
<keyword evidence="6" id="KW-1185">Reference proteome</keyword>
<evidence type="ECO:0000256" key="2">
    <source>
        <dbReference type="SAM" id="Phobius"/>
    </source>
</evidence>
<feature type="signal peptide" evidence="3">
    <location>
        <begin position="1"/>
        <end position="20"/>
    </location>
</feature>
<dbReference type="Gene3D" id="2.60.40.1140">
    <property type="entry name" value="Collagen-binding surface protein Cna, B-type domain"/>
    <property type="match status" value="1"/>
</dbReference>
<feature type="region of interest" description="Disordered" evidence="1">
    <location>
        <begin position="2250"/>
        <end position="2274"/>
    </location>
</feature>
<gene>
    <name evidence="5" type="ordered locus">Celgi_0065</name>
</gene>
<dbReference type="HOGENOM" id="CLU_230050_0_0_11"/>
<keyword evidence="2" id="KW-0472">Membrane</keyword>
<dbReference type="eggNOG" id="ENOG502ZA7C">
    <property type="taxonomic scope" value="Bacteria"/>
</dbReference>
<feature type="domain" description="DUF5979" evidence="4">
    <location>
        <begin position="2133"/>
        <end position="2233"/>
    </location>
</feature>
<feature type="domain" description="DUF5979" evidence="4">
    <location>
        <begin position="1914"/>
        <end position="2023"/>
    </location>
</feature>
<name>F8A277_CELGA</name>
<dbReference type="Proteomes" id="UP000000485">
    <property type="component" value="Chromosome"/>
</dbReference>
<evidence type="ECO:0000256" key="1">
    <source>
        <dbReference type="SAM" id="MobiDB-lite"/>
    </source>
</evidence>
<feature type="transmembrane region" description="Helical" evidence="2">
    <location>
        <begin position="2281"/>
        <end position="2301"/>
    </location>
</feature>
<dbReference type="STRING" id="593907.Celgi_0065"/>
<protein>
    <submittedName>
        <fullName evidence="5">LPXTG-motif cell wall anchor domain protein</fullName>
    </submittedName>
</protein>
<keyword evidence="3" id="KW-0732">Signal</keyword>
<keyword evidence="2" id="KW-1133">Transmembrane helix</keyword>
<evidence type="ECO:0000256" key="3">
    <source>
        <dbReference type="SAM" id="SignalP"/>
    </source>
</evidence>
<feature type="domain" description="DUF5979" evidence="4">
    <location>
        <begin position="2028"/>
        <end position="2129"/>
    </location>
</feature>
<dbReference type="Pfam" id="PF19407">
    <property type="entry name" value="DUF5979"/>
    <property type="match status" value="4"/>
</dbReference>
<evidence type="ECO:0000313" key="5">
    <source>
        <dbReference type="EMBL" id="AEI10597.1"/>
    </source>
</evidence>
<feature type="region of interest" description="Disordered" evidence="1">
    <location>
        <begin position="701"/>
        <end position="727"/>
    </location>
</feature>
<dbReference type="InterPro" id="IPR046022">
    <property type="entry name" value="DUF5979"/>
</dbReference>
<evidence type="ECO:0000259" key="4">
    <source>
        <dbReference type="Pfam" id="PF19407"/>
    </source>
</evidence>
<evidence type="ECO:0000313" key="6">
    <source>
        <dbReference type="Proteomes" id="UP000000485"/>
    </source>
</evidence>
<feature type="domain" description="DUF5979" evidence="4">
    <location>
        <begin position="1803"/>
        <end position="1909"/>
    </location>
</feature>
<feature type="compositionally biased region" description="Pro residues" evidence="1">
    <location>
        <begin position="2252"/>
        <end position="2267"/>
    </location>
</feature>
<accession>F8A277</accession>
<feature type="chain" id="PRO_5003373444" evidence="3">
    <location>
        <begin position="21"/>
        <end position="2311"/>
    </location>
</feature>